<sequence length="94" mass="10940">MENSTLYVGNWKPSPKSSARPHVIREESTIYVESKNQGPEAPRYTWNSPRITWKNEERKLAEQETKFGSKTEQELHAYACYNKPKPRLSNSITL</sequence>
<feature type="non-terminal residue" evidence="2">
    <location>
        <position position="94"/>
    </location>
</feature>
<evidence type="ECO:0000313" key="2">
    <source>
        <dbReference type="EMBL" id="MED6117292.1"/>
    </source>
</evidence>
<comment type="caution">
    <text evidence="2">The sequence shown here is derived from an EMBL/GenBank/DDBJ whole genome shotgun (WGS) entry which is preliminary data.</text>
</comment>
<evidence type="ECO:0000256" key="1">
    <source>
        <dbReference type="SAM" id="MobiDB-lite"/>
    </source>
</evidence>
<dbReference type="Proteomes" id="UP001341840">
    <property type="component" value="Unassembled WGS sequence"/>
</dbReference>
<gene>
    <name evidence="2" type="ORF">PIB30_108618</name>
</gene>
<organism evidence="2 3">
    <name type="scientific">Stylosanthes scabra</name>
    <dbReference type="NCBI Taxonomy" id="79078"/>
    <lineage>
        <taxon>Eukaryota</taxon>
        <taxon>Viridiplantae</taxon>
        <taxon>Streptophyta</taxon>
        <taxon>Embryophyta</taxon>
        <taxon>Tracheophyta</taxon>
        <taxon>Spermatophyta</taxon>
        <taxon>Magnoliopsida</taxon>
        <taxon>eudicotyledons</taxon>
        <taxon>Gunneridae</taxon>
        <taxon>Pentapetalae</taxon>
        <taxon>rosids</taxon>
        <taxon>fabids</taxon>
        <taxon>Fabales</taxon>
        <taxon>Fabaceae</taxon>
        <taxon>Papilionoideae</taxon>
        <taxon>50 kb inversion clade</taxon>
        <taxon>dalbergioids sensu lato</taxon>
        <taxon>Dalbergieae</taxon>
        <taxon>Pterocarpus clade</taxon>
        <taxon>Stylosanthes</taxon>
    </lineage>
</organism>
<feature type="region of interest" description="Disordered" evidence="1">
    <location>
        <begin position="1"/>
        <end position="22"/>
    </location>
</feature>
<proteinExistence type="predicted"/>
<reference evidence="2 3" key="1">
    <citation type="journal article" date="2023" name="Plants (Basel)">
        <title>Bridging the Gap: Combining Genomics and Transcriptomics Approaches to Understand Stylosanthes scabra, an Orphan Legume from the Brazilian Caatinga.</title>
        <authorList>
            <person name="Ferreira-Neto J.R.C."/>
            <person name="da Silva M.D."/>
            <person name="Binneck E."/>
            <person name="de Melo N.F."/>
            <person name="da Silva R.H."/>
            <person name="de Melo A.L.T.M."/>
            <person name="Pandolfi V."/>
            <person name="Bustamante F.O."/>
            <person name="Brasileiro-Vidal A.C."/>
            <person name="Benko-Iseppon A.M."/>
        </authorList>
    </citation>
    <scope>NUCLEOTIDE SEQUENCE [LARGE SCALE GENOMIC DNA]</scope>
    <source>
        <tissue evidence="2">Leaves</tissue>
    </source>
</reference>
<protein>
    <submittedName>
        <fullName evidence="2">Uncharacterized protein</fullName>
    </submittedName>
</protein>
<evidence type="ECO:0000313" key="3">
    <source>
        <dbReference type="Proteomes" id="UP001341840"/>
    </source>
</evidence>
<name>A0ABU6R099_9FABA</name>
<dbReference type="EMBL" id="JASCZI010005132">
    <property type="protein sequence ID" value="MED6117292.1"/>
    <property type="molecule type" value="Genomic_DNA"/>
</dbReference>
<accession>A0ABU6R099</accession>
<keyword evidence="3" id="KW-1185">Reference proteome</keyword>